<feature type="region of interest" description="Disordered" evidence="1">
    <location>
        <begin position="32"/>
        <end position="75"/>
    </location>
</feature>
<keyword evidence="3" id="KW-1185">Reference proteome</keyword>
<dbReference type="GeneID" id="25561569"/>
<gene>
    <name evidence="2" type="ORF">AMSG_01843</name>
</gene>
<dbReference type="RefSeq" id="XP_013761352.1">
    <property type="nucleotide sequence ID" value="XM_013905898.1"/>
</dbReference>
<name>A0A0L0DVP0_THETB</name>
<organism evidence="2 3">
    <name type="scientific">Thecamonas trahens ATCC 50062</name>
    <dbReference type="NCBI Taxonomy" id="461836"/>
    <lineage>
        <taxon>Eukaryota</taxon>
        <taxon>Apusozoa</taxon>
        <taxon>Apusomonadida</taxon>
        <taxon>Apusomonadidae</taxon>
        <taxon>Thecamonas</taxon>
    </lineage>
</organism>
<evidence type="ECO:0000313" key="2">
    <source>
        <dbReference type="EMBL" id="KNC55578.1"/>
    </source>
</evidence>
<accession>A0A0L0DVP0</accession>
<reference evidence="2 3" key="1">
    <citation type="submission" date="2010-05" db="EMBL/GenBank/DDBJ databases">
        <title>The Genome Sequence of Thecamonas trahens ATCC 50062.</title>
        <authorList>
            <consortium name="The Broad Institute Genome Sequencing Platform"/>
            <person name="Russ C."/>
            <person name="Cuomo C."/>
            <person name="Shea T."/>
            <person name="Young S.K."/>
            <person name="Zeng Q."/>
            <person name="Koehrsen M."/>
            <person name="Haas B."/>
            <person name="Borodovsky M."/>
            <person name="Guigo R."/>
            <person name="Alvarado L."/>
            <person name="Berlin A."/>
            <person name="Bochicchio J."/>
            <person name="Borenstein D."/>
            <person name="Chapman S."/>
            <person name="Chen Z."/>
            <person name="Freedman E."/>
            <person name="Gellesch M."/>
            <person name="Goldberg J."/>
            <person name="Griggs A."/>
            <person name="Gujja S."/>
            <person name="Heilman E."/>
            <person name="Heiman D."/>
            <person name="Hepburn T."/>
            <person name="Howarth C."/>
            <person name="Jen D."/>
            <person name="Larson L."/>
            <person name="Mehta T."/>
            <person name="Park D."/>
            <person name="Pearson M."/>
            <person name="Roberts A."/>
            <person name="Saif S."/>
            <person name="Shenoy N."/>
            <person name="Sisk P."/>
            <person name="Stolte C."/>
            <person name="Sykes S."/>
            <person name="Thomson T."/>
            <person name="Walk T."/>
            <person name="White J."/>
            <person name="Yandava C."/>
            <person name="Burger G."/>
            <person name="Gray M.W."/>
            <person name="Holland P.W.H."/>
            <person name="King N."/>
            <person name="Lang F.B.F."/>
            <person name="Roger A.J."/>
            <person name="Ruiz-Trillo I."/>
            <person name="Lander E."/>
            <person name="Nusbaum C."/>
        </authorList>
    </citation>
    <scope>NUCLEOTIDE SEQUENCE [LARGE SCALE GENOMIC DNA]</scope>
    <source>
        <strain evidence="2 3">ATCC 50062</strain>
    </source>
</reference>
<feature type="compositionally biased region" description="Pro residues" evidence="1">
    <location>
        <begin position="117"/>
        <end position="132"/>
    </location>
</feature>
<proteinExistence type="predicted"/>
<protein>
    <submittedName>
        <fullName evidence="2">Uncharacterized protein</fullName>
    </submittedName>
</protein>
<feature type="region of interest" description="Disordered" evidence="1">
    <location>
        <begin position="89"/>
        <end position="153"/>
    </location>
</feature>
<dbReference type="EMBL" id="GL349439">
    <property type="protein sequence ID" value="KNC55578.1"/>
    <property type="molecule type" value="Genomic_DNA"/>
</dbReference>
<feature type="compositionally biased region" description="Pro residues" evidence="1">
    <location>
        <begin position="95"/>
        <end position="107"/>
    </location>
</feature>
<feature type="compositionally biased region" description="Pro residues" evidence="1">
    <location>
        <begin position="56"/>
        <end position="65"/>
    </location>
</feature>
<dbReference type="Proteomes" id="UP000054408">
    <property type="component" value="Unassembled WGS sequence"/>
</dbReference>
<evidence type="ECO:0000256" key="1">
    <source>
        <dbReference type="SAM" id="MobiDB-lite"/>
    </source>
</evidence>
<dbReference type="AlphaFoldDB" id="A0A0L0DVP0"/>
<sequence length="183" mass="18264">MPHWCHECAAAVAVDAAGACLVCSSDFTEVIDPDDPPEGYASPSAPHPDAHSHPNPLLPLLPPRDIPASPATMPPDFYAHVLQSMTSALQAMAQPPSPGSVPPPAPAAPSSESSSSAPPPSAASSSPPPPSSSAPGLAPAVGMVSVGPGGQPAVTRVVRTTSGACRALPEPRGSRLSLRSLGK</sequence>
<evidence type="ECO:0000313" key="3">
    <source>
        <dbReference type="Proteomes" id="UP000054408"/>
    </source>
</evidence>